<comment type="pathway">
    <text evidence="1">Amino-acid biosynthesis; L-asparagine biosynthesis; L-asparagine from L-aspartate (L-Gln route): step 1/1.</text>
</comment>
<evidence type="ECO:0000256" key="7">
    <source>
        <dbReference type="ARBA" id="ARBA00048741"/>
    </source>
</evidence>
<comment type="caution">
    <text evidence="12">The sequence shown here is derived from an EMBL/GenBank/DDBJ whole genome shotgun (WGS) entry which is preliminary data.</text>
</comment>
<dbReference type="CDD" id="cd00712">
    <property type="entry name" value="AsnB"/>
    <property type="match status" value="1"/>
</dbReference>
<feature type="domain" description="Glutamine amidotransferase type-2" evidence="11">
    <location>
        <begin position="2"/>
        <end position="214"/>
    </location>
</feature>
<evidence type="ECO:0000256" key="10">
    <source>
        <dbReference type="PIRSR" id="PIRSR001589-3"/>
    </source>
</evidence>
<dbReference type="InterPro" id="IPR033738">
    <property type="entry name" value="AsnB_N"/>
</dbReference>
<name>A0A2U2IYH2_9SPHN</name>
<dbReference type="Gene3D" id="3.60.20.10">
    <property type="entry name" value="Glutamine Phosphoribosylpyrophosphate, subunit 1, domain 1"/>
    <property type="match status" value="1"/>
</dbReference>
<evidence type="ECO:0000256" key="9">
    <source>
        <dbReference type="PIRSR" id="PIRSR001589-2"/>
    </source>
</evidence>
<feature type="site" description="Important for beta-aspartyl-AMP intermediate formation" evidence="10">
    <location>
        <position position="365"/>
    </location>
</feature>
<dbReference type="Proteomes" id="UP000245916">
    <property type="component" value="Unassembled WGS sequence"/>
</dbReference>
<evidence type="ECO:0000259" key="11">
    <source>
        <dbReference type="PROSITE" id="PS51278"/>
    </source>
</evidence>
<dbReference type="PROSITE" id="PS51278">
    <property type="entry name" value="GATASE_TYPE_2"/>
    <property type="match status" value="1"/>
</dbReference>
<dbReference type="PIRSF" id="PIRSF001589">
    <property type="entry name" value="Asn_synthetase_glu-h"/>
    <property type="match status" value="1"/>
</dbReference>
<dbReference type="OrthoDB" id="9763290at2"/>
<sequence length="641" mass="69784">MCGIAGLFHVSVPKPVDPARVKAMTDMLVHRGPDGSGIWTGPGIGFGHRRLSIIDLAGGAQPMLTPDQRAAITYNGEIYNFREVRLELQAKGHSFRTESDTEVILAAWREWGPDCLSRLHGMFAFALYDAAADALFLARDRLGVKPLYYAELPDGALVFASELKGLLAHPRLRRTVSPEAVDDYLAFGYVPDDACIVAGVRKLAAGQYLLLQRGRGVGPPVRWWDVDFSHPVSGKPNALAEELTEIMRTAVRSRMVADVPLGAFLSGGVDSSSVVALMAEASRSAVETCSIGFDEADHDETGYASLVADRFATRHRARTVAAADFGLIDTLADAFDEPFADASALATYRVSELAREKVTVALSGDGADEAFAGYRRYRLFAAEERARGLLPGDVGRALGRLGDLYPKLDWAPRFLRARTTLQALGKSSGEAYAEAVGVTPPALRSRLYGPALLKALQGHRAEERYVKTMAEAPAKDPLSRAQYADLKIWLPGDILTKVDRTSMAVGLEAREPLLDHRLVEFAARLPANMRLRGGSGKWLMKRAMRRYLPEDILHRRKMGFVTPISAWFRGPLASEAAAIARSSALSELGWFDAAAISRLAADHRAGKADHGRLLWQLLMLDKSLQRLFGLGASSGYMAAAK</sequence>
<evidence type="ECO:0000313" key="13">
    <source>
        <dbReference type="Proteomes" id="UP000245916"/>
    </source>
</evidence>
<dbReference type="NCBIfam" id="TIGR03108">
    <property type="entry name" value="eps_aminotran_1"/>
    <property type="match status" value="1"/>
</dbReference>
<dbReference type="Gene3D" id="3.40.50.620">
    <property type="entry name" value="HUPs"/>
    <property type="match status" value="1"/>
</dbReference>
<feature type="binding site" evidence="9">
    <location>
        <begin position="363"/>
        <end position="364"/>
    </location>
    <ligand>
        <name>ATP</name>
        <dbReference type="ChEBI" id="CHEBI:30616"/>
    </ligand>
</feature>
<evidence type="ECO:0000256" key="4">
    <source>
        <dbReference type="ARBA" id="ARBA00022741"/>
    </source>
</evidence>
<comment type="similarity">
    <text evidence="2">Belongs to the asparagine synthetase family.</text>
</comment>
<dbReference type="SUPFAM" id="SSF56235">
    <property type="entry name" value="N-terminal nucleophile aminohydrolases (Ntn hydrolases)"/>
    <property type="match status" value="1"/>
</dbReference>
<dbReference type="InterPro" id="IPR006426">
    <property type="entry name" value="Asn_synth_AEB"/>
</dbReference>
<protein>
    <recommendedName>
        <fullName evidence="3">asparagine synthase (glutamine-hydrolyzing)</fullName>
        <ecNumber evidence="3">6.3.5.4</ecNumber>
    </recommendedName>
</protein>
<evidence type="ECO:0000256" key="2">
    <source>
        <dbReference type="ARBA" id="ARBA00005752"/>
    </source>
</evidence>
<evidence type="ECO:0000256" key="8">
    <source>
        <dbReference type="PIRSR" id="PIRSR001589-1"/>
    </source>
</evidence>
<dbReference type="SUPFAM" id="SSF52402">
    <property type="entry name" value="Adenine nucleotide alpha hydrolases-like"/>
    <property type="match status" value="1"/>
</dbReference>
<evidence type="ECO:0000256" key="5">
    <source>
        <dbReference type="ARBA" id="ARBA00022840"/>
    </source>
</evidence>
<keyword evidence="4 9" id="KW-0547">Nucleotide-binding</keyword>
<dbReference type="PANTHER" id="PTHR43284">
    <property type="entry name" value="ASPARAGINE SYNTHETASE (GLUTAMINE-HYDROLYZING)"/>
    <property type="match status" value="1"/>
</dbReference>
<dbReference type="NCBIfam" id="TIGR01536">
    <property type="entry name" value="asn_synth_AEB"/>
    <property type="match status" value="1"/>
</dbReference>
<dbReference type="Pfam" id="PF00733">
    <property type="entry name" value="Asn_synthase"/>
    <property type="match status" value="1"/>
</dbReference>
<dbReference type="GO" id="GO:0004066">
    <property type="term" value="F:asparagine synthase (glutamine-hydrolyzing) activity"/>
    <property type="evidence" value="ECO:0007669"/>
    <property type="project" value="UniProtKB-EC"/>
</dbReference>
<dbReference type="GO" id="GO:0006529">
    <property type="term" value="P:asparagine biosynthetic process"/>
    <property type="evidence" value="ECO:0007669"/>
    <property type="project" value="UniProtKB-KW"/>
</dbReference>
<accession>A0A2U2IYH2</accession>
<evidence type="ECO:0000256" key="1">
    <source>
        <dbReference type="ARBA" id="ARBA00005187"/>
    </source>
</evidence>
<dbReference type="CDD" id="cd01991">
    <property type="entry name" value="Asn_synthase_B_C"/>
    <property type="match status" value="1"/>
</dbReference>
<dbReference type="GO" id="GO:0005829">
    <property type="term" value="C:cytosol"/>
    <property type="evidence" value="ECO:0007669"/>
    <property type="project" value="TreeGrafter"/>
</dbReference>
<reference evidence="12 13" key="1">
    <citation type="submission" date="2018-05" db="EMBL/GenBank/DDBJ databases">
        <title>Genome of Sphingosinicella humi QZX222.</title>
        <authorList>
            <person name="Qiao Z."/>
            <person name="Wang G."/>
        </authorList>
    </citation>
    <scope>NUCLEOTIDE SEQUENCE [LARGE SCALE GENOMIC DNA]</scope>
    <source>
        <strain evidence="12 13">QZX222</strain>
    </source>
</reference>
<keyword evidence="13" id="KW-1185">Reference proteome</keyword>
<evidence type="ECO:0000256" key="3">
    <source>
        <dbReference type="ARBA" id="ARBA00012737"/>
    </source>
</evidence>
<dbReference type="EMBL" id="QFFF01000002">
    <property type="protein sequence ID" value="PWG01143.1"/>
    <property type="molecule type" value="Genomic_DNA"/>
</dbReference>
<keyword evidence="8" id="KW-0028">Amino-acid biosynthesis</keyword>
<keyword evidence="5 9" id="KW-0067">ATP-binding</keyword>
<dbReference type="EC" id="6.3.5.4" evidence="3"/>
<dbReference type="RefSeq" id="WP_109272205.1">
    <property type="nucleotide sequence ID" value="NZ_QFFF01000002.1"/>
</dbReference>
<dbReference type="PANTHER" id="PTHR43284:SF1">
    <property type="entry name" value="ASPARAGINE SYNTHETASE"/>
    <property type="match status" value="1"/>
</dbReference>
<dbReference type="GO" id="GO:0005524">
    <property type="term" value="F:ATP binding"/>
    <property type="evidence" value="ECO:0007669"/>
    <property type="project" value="UniProtKB-KW"/>
</dbReference>
<feature type="binding site" evidence="9">
    <location>
        <position position="291"/>
    </location>
    <ligand>
        <name>ATP</name>
        <dbReference type="ChEBI" id="CHEBI:30616"/>
    </ligand>
</feature>
<dbReference type="InterPro" id="IPR051786">
    <property type="entry name" value="ASN_synthetase/amidase"/>
</dbReference>
<keyword evidence="8" id="KW-0061">Asparagine biosynthesis</keyword>
<keyword evidence="6 8" id="KW-0315">Glutamine amidotransferase</keyword>
<comment type="catalytic activity">
    <reaction evidence="7">
        <text>L-aspartate + L-glutamine + ATP + H2O = L-asparagine + L-glutamate + AMP + diphosphate + H(+)</text>
        <dbReference type="Rhea" id="RHEA:12228"/>
        <dbReference type="ChEBI" id="CHEBI:15377"/>
        <dbReference type="ChEBI" id="CHEBI:15378"/>
        <dbReference type="ChEBI" id="CHEBI:29985"/>
        <dbReference type="ChEBI" id="CHEBI:29991"/>
        <dbReference type="ChEBI" id="CHEBI:30616"/>
        <dbReference type="ChEBI" id="CHEBI:33019"/>
        <dbReference type="ChEBI" id="CHEBI:58048"/>
        <dbReference type="ChEBI" id="CHEBI:58359"/>
        <dbReference type="ChEBI" id="CHEBI:456215"/>
        <dbReference type="EC" id="6.3.5.4"/>
    </reaction>
</comment>
<dbReference type="InterPro" id="IPR014729">
    <property type="entry name" value="Rossmann-like_a/b/a_fold"/>
</dbReference>
<organism evidence="12 13">
    <name type="scientific">Allosphingosinicella humi</name>
    <dbReference type="NCBI Taxonomy" id="2068657"/>
    <lineage>
        <taxon>Bacteria</taxon>
        <taxon>Pseudomonadati</taxon>
        <taxon>Pseudomonadota</taxon>
        <taxon>Alphaproteobacteria</taxon>
        <taxon>Sphingomonadales</taxon>
        <taxon>Sphingomonadaceae</taxon>
        <taxon>Allosphingosinicella</taxon>
    </lineage>
</organism>
<evidence type="ECO:0000313" key="12">
    <source>
        <dbReference type="EMBL" id="PWG01143.1"/>
    </source>
</evidence>
<dbReference type="InterPro" id="IPR017932">
    <property type="entry name" value="GATase_2_dom"/>
</dbReference>
<evidence type="ECO:0000256" key="6">
    <source>
        <dbReference type="ARBA" id="ARBA00022962"/>
    </source>
</evidence>
<feature type="binding site" evidence="9">
    <location>
        <position position="100"/>
    </location>
    <ligand>
        <name>L-glutamine</name>
        <dbReference type="ChEBI" id="CHEBI:58359"/>
    </ligand>
</feature>
<gene>
    <name evidence="12" type="ORF">DF286_13420</name>
</gene>
<dbReference type="Pfam" id="PF13537">
    <property type="entry name" value="GATase_7"/>
    <property type="match status" value="1"/>
</dbReference>
<dbReference type="AlphaFoldDB" id="A0A2U2IYH2"/>
<dbReference type="InterPro" id="IPR017539">
    <property type="entry name" value="XrtA_amidotfase"/>
</dbReference>
<feature type="active site" description="For GATase activity" evidence="8">
    <location>
        <position position="2"/>
    </location>
</feature>
<dbReference type="InterPro" id="IPR029055">
    <property type="entry name" value="Ntn_hydrolases_N"/>
</dbReference>
<dbReference type="InterPro" id="IPR001962">
    <property type="entry name" value="Asn_synthase"/>
</dbReference>
<proteinExistence type="inferred from homology"/>